<evidence type="ECO:0000256" key="2">
    <source>
        <dbReference type="SAM" id="MobiDB-lite"/>
    </source>
</evidence>
<feature type="region of interest" description="Disordered" evidence="2">
    <location>
        <begin position="50"/>
        <end position="94"/>
    </location>
</feature>
<dbReference type="Pfam" id="PF00460">
    <property type="entry name" value="Flg_bb_rod"/>
    <property type="match status" value="1"/>
</dbReference>
<accession>A0ABY7ST49</accession>
<reference evidence="4 5" key="1">
    <citation type="submission" date="2021-01" db="EMBL/GenBank/DDBJ databases">
        <title>Biogeographic distribution of Paracoccus.</title>
        <authorList>
            <person name="Hollensteiner J."/>
            <person name="Leineberger J."/>
            <person name="Brinkhoff T."/>
            <person name="Daniel R."/>
        </authorList>
    </citation>
    <scope>NUCLEOTIDE SEQUENCE [LARGE SCALE GENOMIC DNA]</scope>
    <source>
        <strain evidence="4 5">LMG25392</strain>
    </source>
</reference>
<name>A0ABY7ST49_9RHOB</name>
<sequence length="130" mass="14615">MLERIEMMRMARAMGQHVAERQTMVARNIANADTPGFRAQEMEGFQDSYRRRGDAAALRTTDPRHLPDPHWSPAGTRITETDSGVSPNGNSVSLEDEMFKAAQLKRDHDLSLGIYRSALDLMRTSIGRRG</sequence>
<proteinExistence type="predicted"/>
<feature type="domain" description="Flagellar basal body rod protein N-terminal" evidence="3">
    <location>
        <begin position="20"/>
        <end position="38"/>
    </location>
</feature>
<evidence type="ECO:0000256" key="1">
    <source>
        <dbReference type="ARBA" id="ARBA00004117"/>
    </source>
</evidence>
<organism evidence="4 5">
    <name type="scientific">Paracoccus stylophorae</name>
    <dbReference type="NCBI Taxonomy" id="659350"/>
    <lineage>
        <taxon>Bacteria</taxon>
        <taxon>Pseudomonadati</taxon>
        <taxon>Pseudomonadota</taxon>
        <taxon>Alphaproteobacteria</taxon>
        <taxon>Rhodobacterales</taxon>
        <taxon>Paracoccaceae</taxon>
        <taxon>Paracoccus</taxon>
    </lineage>
</organism>
<keyword evidence="5" id="KW-1185">Reference proteome</keyword>
<dbReference type="NCBIfam" id="NF009270">
    <property type="entry name" value="PRK12627.1"/>
    <property type="match status" value="1"/>
</dbReference>
<evidence type="ECO:0000259" key="3">
    <source>
        <dbReference type="Pfam" id="PF00460"/>
    </source>
</evidence>
<dbReference type="EMBL" id="CP067134">
    <property type="protein sequence ID" value="WCR10217.1"/>
    <property type="molecule type" value="Genomic_DNA"/>
</dbReference>
<feature type="compositionally biased region" description="Polar residues" evidence="2">
    <location>
        <begin position="81"/>
        <end position="93"/>
    </location>
</feature>
<protein>
    <submittedName>
        <fullName evidence="4">FlgB family protein</fullName>
    </submittedName>
</protein>
<evidence type="ECO:0000313" key="4">
    <source>
        <dbReference type="EMBL" id="WCR10217.1"/>
    </source>
</evidence>
<evidence type="ECO:0000313" key="5">
    <source>
        <dbReference type="Proteomes" id="UP001218412"/>
    </source>
</evidence>
<dbReference type="Proteomes" id="UP001218412">
    <property type="component" value="Chromosome"/>
</dbReference>
<dbReference type="InterPro" id="IPR001444">
    <property type="entry name" value="Flag_bb_rod_N"/>
</dbReference>
<dbReference type="RefSeq" id="WP_272858273.1">
    <property type="nucleotide sequence ID" value="NZ_CP067134.1"/>
</dbReference>
<comment type="subcellular location">
    <subcellularLocation>
        <location evidence="1">Bacterial flagellum basal body</location>
    </subcellularLocation>
</comment>
<gene>
    <name evidence="4" type="ORF">JHW45_14250</name>
</gene>